<sequence>MVLFVDLDEVVGRDPPHLQGGKLVWGGTQSQDEVAGTDTYLPPGGRTGPAGDEGMEAHEPAVTKYPSRNPVTEALGCYPIVVAIASSIDLNTLDNLSRTCRQIRHALLQYRRVLLLSTLHCLNEELPVEREETLRYRARAGNWYYMEDTGRTSYNGKSGRCARDMVAECRRCKAVVCRNCAIKPPAPIVLRERHRRLCLACTRVPIGYLVKPELPSNVSIHSDAMQQAMCNIWKWRHQYGELLGGLGTGIGEGDRGVTCGRDSECIAAREREQETDCDAADAREAESFLQLLGTSPSPSPQPAAPIPAVQFPWTAPGGHGSTSSLASTPGTIPGSSTGSFSSLNSLSSSTTGHGGGHTPPLPAGTPAQQLMVAESAASRRTPSPGTLGPGYARHEIEGIGGVVKTKLVQMVRVGACVPVWEDETASRNVLGREVSGSLRSWCGWCWRVIPGKKDYETDRQMTGGDCQSTPFSGGRRKGISSHTLMR</sequence>
<name>A0AAJ0C6G5_9PEZI</name>
<evidence type="ECO:0000256" key="1">
    <source>
        <dbReference type="SAM" id="MobiDB-lite"/>
    </source>
</evidence>
<dbReference type="GeneID" id="85312815"/>
<keyword evidence="3" id="KW-1185">Reference proteome</keyword>
<feature type="region of interest" description="Disordered" evidence="1">
    <location>
        <begin position="34"/>
        <end position="56"/>
    </location>
</feature>
<dbReference type="RefSeq" id="XP_060287073.1">
    <property type="nucleotide sequence ID" value="XM_060429628.1"/>
</dbReference>
<evidence type="ECO:0000313" key="2">
    <source>
        <dbReference type="EMBL" id="KAK1770860.1"/>
    </source>
</evidence>
<feature type="region of interest" description="Disordered" evidence="1">
    <location>
        <begin position="292"/>
        <end position="390"/>
    </location>
</feature>
<evidence type="ECO:0008006" key="4">
    <source>
        <dbReference type="Google" id="ProtNLM"/>
    </source>
</evidence>
<reference evidence="2" key="1">
    <citation type="submission" date="2023-06" db="EMBL/GenBank/DDBJ databases">
        <title>Genome-scale phylogeny and comparative genomics of the fungal order Sordariales.</title>
        <authorList>
            <consortium name="Lawrence Berkeley National Laboratory"/>
            <person name="Hensen N."/>
            <person name="Bonometti L."/>
            <person name="Westerberg I."/>
            <person name="Brannstrom I.O."/>
            <person name="Guillou S."/>
            <person name="Cros-Aarteil S."/>
            <person name="Calhoun S."/>
            <person name="Haridas S."/>
            <person name="Kuo A."/>
            <person name="Mondo S."/>
            <person name="Pangilinan J."/>
            <person name="Riley R."/>
            <person name="Labutti K."/>
            <person name="Andreopoulos B."/>
            <person name="Lipzen A."/>
            <person name="Chen C."/>
            <person name="Yanf M."/>
            <person name="Daum C."/>
            <person name="Ng V."/>
            <person name="Clum A."/>
            <person name="Steindorff A."/>
            <person name="Ohm R."/>
            <person name="Martin F."/>
            <person name="Silar P."/>
            <person name="Natvig D."/>
            <person name="Lalanne C."/>
            <person name="Gautier V."/>
            <person name="Ament-Velasquez S.L."/>
            <person name="Kruys A."/>
            <person name="Hutchinson M.I."/>
            <person name="Powell A.J."/>
            <person name="Barry K."/>
            <person name="Miller A.N."/>
            <person name="Grigoriev I.V."/>
            <person name="Debuchy R."/>
            <person name="Gladieux P."/>
            <person name="Thoren M.H."/>
            <person name="Johannesson H."/>
        </authorList>
    </citation>
    <scope>NUCLEOTIDE SEQUENCE</scope>
    <source>
        <strain evidence="2">8032-3</strain>
    </source>
</reference>
<proteinExistence type="predicted"/>
<evidence type="ECO:0000313" key="3">
    <source>
        <dbReference type="Proteomes" id="UP001244011"/>
    </source>
</evidence>
<organism evidence="2 3">
    <name type="scientific">Phialemonium atrogriseum</name>
    <dbReference type="NCBI Taxonomy" id="1093897"/>
    <lineage>
        <taxon>Eukaryota</taxon>
        <taxon>Fungi</taxon>
        <taxon>Dikarya</taxon>
        <taxon>Ascomycota</taxon>
        <taxon>Pezizomycotina</taxon>
        <taxon>Sordariomycetes</taxon>
        <taxon>Sordariomycetidae</taxon>
        <taxon>Cephalothecales</taxon>
        <taxon>Cephalothecaceae</taxon>
        <taxon>Phialemonium</taxon>
    </lineage>
</organism>
<dbReference type="AlphaFoldDB" id="A0AAJ0C6G5"/>
<dbReference type="Proteomes" id="UP001244011">
    <property type="component" value="Unassembled WGS sequence"/>
</dbReference>
<feature type="region of interest" description="Disordered" evidence="1">
    <location>
        <begin position="466"/>
        <end position="486"/>
    </location>
</feature>
<feature type="compositionally biased region" description="Basic residues" evidence="1">
    <location>
        <begin position="474"/>
        <end position="486"/>
    </location>
</feature>
<gene>
    <name evidence="2" type="ORF">QBC33DRAFT_555361</name>
</gene>
<dbReference type="EMBL" id="MU838999">
    <property type="protein sequence ID" value="KAK1770860.1"/>
    <property type="molecule type" value="Genomic_DNA"/>
</dbReference>
<protein>
    <recommendedName>
        <fullName evidence="4">F-box domain-containing protein</fullName>
    </recommendedName>
</protein>
<feature type="compositionally biased region" description="Low complexity" evidence="1">
    <location>
        <begin position="327"/>
        <end position="351"/>
    </location>
</feature>
<accession>A0AAJ0C6G5</accession>
<dbReference type="CDD" id="cd00065">
    <property type="entry name" value="FYVE_like_SF"/>
    <property type="match status" value="1"/>
</dbReference>
<comment type="caution">
    <text evidence="2">The sequence shown here is derived from an EMBL/GenBank/DDBJ whole genome shotgun (WGS) entry which is preliminary data.</text>
</comment>